<proteinExistence type="predicted"/>
<gene>
    <name evidence="1" type="ORF">E3N88_39909</name>
</gene>
<comment type="caution">
    <text evidence="1">The sequence shown here is derived from an EMBL/GenBank/DDBJ whole genome shotgun (WGS) entry which is preliminary data.</text>
</comment>
<organism evidence="1 2">
    <name type="scientific">Mikania micrantha</name>
    <name type="common">bitter vine</name>
    <dbReference type="NCBI Taxonomy" id="192012"/>
    <lineage>
        <taxon>Eukaryota</taxon>
        <taxon>Viridiplantae</taxon>
        <taxon>Streptophyta</taxon>
        <taxon>Embryophyta</taxon>
        <taxon>Tracheophyta</taxon>
        <taxon>Spermatophyta</taxon>
        <taxon>Magnoliopsida</taxon>
        <taxon>eudicotyledons</taxon>
        <taxon>Gunneridae</taxon>
        <taxon>Pentapetalae</taxon>
        <taxon>asterids</taxon>
        <taxon>campanulids</taxon>
        <taxon>Asterales</taxon>
        <taxon>Asteraceae</taxon>
        <taxon>Asteroideae</taxon>
        <taxon>Heliantheae alliance</taxon>
        <taxon>Eupatorieae</taxon>
        <taxon>Mikania</taxon>
    </lineage>
</organism>
<dbReference type="AlphaFoldDB" id="A0A5N6LL51"/>
<sequence length="145" mass="16501">MTGQPRAGLHPESYSHEERWEWEMQKGKWIHQRQSDRVKATVGLIASSLRDVLGLRATEMSWARDCSKLWQPARGSRPPWGSPTKLGDVKARPTAMWRGPKLVRRIVLNCGGNGRRGITHPMSRLTLLFQLYPGAIHLQEGEHIC</sequence>
<name>A0A5N6LL51_9ASTR</name>
<accession>A0A5N6LL51</accession>
<evidence type="ECO:0000313" key="2">
    <source>
        <dbReference type="Proteomes" id="UP000326396"/>
    </source>
</evidence>
<reference evidence="1 2" key="1">
    <citation type="submission" date="2019-05" db="EMBL/GenBank/DDBJ databases">
        <title>Mikania micrantha, genome provides insights into the molecular mechanism of rapid growth.</title>
        <authorList>
            <person name="Liu B."/>
        </authorList>
    </citation>
    <scope>NUCLEOTIDE SEQUENCE [LARGE SCALE GENOMIC DNA]</scope>
    <source>
        <strain evidence="1">NLD-2019</strain>
        <tissue evidence="1">Leaf</tissue>
    </source>
</reference>
<dbReference type="Proteomes" id="UP000326396">
    <property type="component" value="Linkage Group LG9"/>
</dbReference>
<protein>
    <submittedName>
        <fullName evidence="1">Uncharacterized protein</fullName>
    </submittedName>
</protein>
<dbReference type="EMBL" id="SZYD01000019">
    <property type="protein sequence ID" value="KAD2392932.1"/>
    <property type="molecule type" value="Genomic_DNA"/>
</dbReference>
<evidence type="ECO:0000313" key="1">
    <source>
        <dbReference type="EMBL" id="KAD2392932.1"/>
    </source>
</evidence>
<keyword evidence="2" id="KW-1185">Reference proteome</keyword>